<name>A0A5B9DDT0_9ARCH</name>
<feature type="domain" description="Major facilitator superfamily (MFS) profile" evidence="6">
    <location>
        <begin position="24"/>
        <end position="477"/>
    </location>
</feature>
<accession>A0A5B9DDT0</accession>
<protein>
    <submittedName>
        <fullName evidence="7">MFS transporter</fullName>
    </submittedName>
</protein>
<dbReference type="PROSITE" id="PS00216">
    <property type="entry name" value="SUGAR_TRANSPORT_1"/>
    <property type="match status" value="1"/>
</dbReference>
<dbReference type="SUPFAM" id="SSF103473">
    <property type="entry name" value="MFS general substrate transporter"/>
    <property type="match status" value="1"/>
</dbReference>
<reference evidence="7 8" key="2">
    <citation type="journal article" date="2024" name="Int. J. Syst. Evol. Microbiol.">
        <title>Promethearchaeum syntrophicum gen. nov., sp. nov., an anaerobic, obligately syntrophic archaeon, the first isolate of the lineage 'Asgard' archaea, and proposal of the new archaeal phylum Promethearchaeota phyl. nov. and kingdom Promethearchaeati regn. nov.</title>
        <authorList>
            <person name="Imachi H."/>
            <person name="Nobu M.K."/>
            <person name="Kato S."/>
            <person name="Takaki Y."/>
            <person name="Miyazaki M."/>
            <person name="Miyata M."/>
            <person name="Ogawara M."/>
            <person name="Saito Y."/>
            <person name="Sakai S."/>
            <person name="Tahara Y.O."/>
            <person name="Takano Y."/>
            <person name="Tasumi E."/>
            <person name="Uematsu K."/>
            <person name="Yoshimura T."/>
            <person name="Itoh T."/>
            <person name="Ohkuma M."/>
            <person name="Takai K."/>
        </authorList>
    </citation>
    <scope>NUCLEOTIDE SEQUENCE [LARGE SCALE GENOMIC DNA]</scope>
    <source>
        <strain evidence="7 8">MK-D1</strain>
    </source>
</reference>
<reference evidence="7 8" key="1">
    <citation type="journal article" date="2020" name="Nature">
        <title>Isolation of an archaeon at the prokaryote-eukaryote interface.</title>
        <authorList>
            <person name="Imachi H."/>
            <person name="Nobu M.K."/>
            <person name="Nakahara N."/>
            <person name="Morono Y."/>
            <person name="Ogawara M."/>
            <person name="Takaki Y."/>
            <person name="Takano Y."/>
            <person name="Uematsu K."/>
            <person name="Ikuta T."/>
            <person name="Ito M."/>
            <person name="Matsui Y."/>
            <person name="Miyazaki M."/>
            <person name="Murata K."/>
            <person name="Saito Y."/>
            <person name="Sakai S."/>
            <person name="Song C."/>
            <person name="Tasumi E."/>
            <person name="Yamanaka Y."/>
            <person name="Yamaguchi T."/>
            <person name="Kamagata Y."/>
            <person name="Tamaki H."/>
            <person name="Takai K."/>
        </authorList>
    </citation>
    <scope>NUCLEOTIDE SEQUENCE [LARGE SCALE GENOMIC DNA]</scope>
    <source>
        <strain evidence="7 8">MK-D1</strain>
    </source>
</reference>
<dbReference type="PROSITE" id="PS50850">
    <property type="entry name" value="MFS"/>
    <property type="match status" value="1"/>
</dbReference>
<dbReference type="InterPro" id="IPR005829">
    <property type="entry name" value="Sugar_transporter_CS"/>
</dbReference>
<dbReference type="InterPro" id="IPR011701">
    <property type="entry name" value="MFS"/>
</dbReference>
<evidence type="ECO:0000313" key="7">
    <source>
        <dbReference type="EMBL" id="QEE17037.1"/>
    </source>
</evidence>
<feature type="transmembrane region" description="Helical" evidence="5">
    <location>
        <begin position="276"/>
        <end position="305"/>
    </location>
</feature>
<dbReference type="PANTHER" id="PTHR23528">
    <property type="match status" value="1"/>
</dbReference>
<evidence type="ECO:0000259" key="6">
    <source>
        <dbReference type="PROSITE" id="PS50850"/>
    </source>
</evidence>
<keyword evidence="3 5" id="KW-1133">Transmembrane helix</keyword>
<feature type="transmembrane region" description="Helical" evidence="5">
    <location>
        <begin position="451"/>
        <end position="469"/>
    </location>
</feature>
<feature type="transmembrane region" description="Helical" evidence="5">
    <location>
        <begin position="411"/>
        <end position="431"/>
    </location>
</feature>
<feature type="transmembrane region" description="Helical" evidence="5">
    <location>
        <begin position="372"/>
        <end position="399"/>
    </location>
</feature>
<dbReference type="RefSeq" id="WP_147663957.1">
    <property type="nucleotide sequence ID" value="NZ_CP042905.2"/>
</dbReference>
<dbReference type="PANTHER" id="PTHR23528:SF1">
    <property type="entry name" value="MAJOR FACILITATOR SUPERFAMILY (MFS) PROFILE DOMAIN-CONTAINING PROTEIN"/>
    <property type="match status" value="1"/>
</dbReference>
<feature type="transmembrane region" description="Helical" evidence="5">
    <location>
        <begin position="101"/>
        <end position="117"/>
    </location>
</feature>
<feature type="transmembrane region" description="Helical" evidence="5">
    <location>
        <begin position="67"/>
        <end position="89"/>
    </location>
</feature>
<dbReference type="GO" id="GO:0016020">
    <property type="term" value="C:membrane"/>
    <property type="evidence" value="ECO:0007669"/>
    <property type="project" value="UniProtKB-SubCell"/>
</dbReference>
<evidence type="ECO:0000256" key="1">
    <source>
        <dbReference type="ARBA" id="ARBA00004141"/>
    </source>
</evidence>
<evidence type="ECO:0000256" key="2">
    <source>
        <dbReference type="ARBA" id="ARBA00022692"/>
    </source>
</evidence>
<feature type="transmembrane region" description="Helical" evidence="5">
    <location>
        <begin position="311"/>
        <end position="330"/>
    </location>
</feature>
<dbReference type="GeneID" id="41330847"/>
<organism evidence="7 8">
    <name type="scientific">Promethearchaeum syntrophicum</name>
    <dbReference type="NCBI Taxonomy" id="2594042"/>
    <lineage>
        <taxon>Archaea</taxon>
        <taxon>Promethearchaeati</taxon>
        <taxon>Promethearchaeota</taxon>
        <taxon>Promethearchaeia</taxon>
        <taxon>Promethearchaeales</taxon>
        <taxon>Promethearchaeaceae</taxon>
        <taxon>Promethearchaeum</taxon>
    </lineage>
</organism>
<keyword evidence="8" id="KW-1185">Reference proteome</keyword>
<dbReference type="InterPro" id="IPR020846">
    <property type="entry name" value="MFS_dom"/>
</dbReference>
<evidence type="ECO:0000313" key="8">
    <source>
        <dbReference type="Proteomes" id="UP000321408"/>
    </source>
</evidence>
<evidence type="ECO:0000256" key="3">
    <source>
        <dbReference type="ARBA" id="ARBA00022989"/>
    </source>
</evidence>
<sequence length="495" mass="55451">MNISKSKYKPRMTPNVPGKLNIKRTILIGLAFLTSQAAWAYYNFIMPLMLREFYADMNISWLGADTFVGMVMVLDNIVAVICLPYFGVISDHTHSKHGKRMPYMILGIILGAISFSLLPHMKIFWALFAVIMFFNLSLAFYRSAAMSLMPDLTDPKLRSTGNALIQIMGAFAFLLGYSGPIIMNLFYDVETYEGTVAARIGSFYFVSVVMLVGLMILFFSIKETPTGEKFLKIGKLPISIDPITFENLGEHPSPIGKKENKLTYLKTVLSDKDKSALFMLLALFASSFGVNAIETFYSSFAIIYLGWTDGMASTVLMIAPISLVISAYPVGKLSDKFGRKNAVTLGLIGLAFTVEILHYLDLWLLNPSSYYIGTIISIFLAGFFIALISINGIVIIWQLAPEGKIGAYTGVYYLFTQAAAIISPIVAGFQFDLYTQVFPERIQLYGTGYQYRQLFFYVLMWQLIALIFISRVKRGESEEFTKTHLKNLAEQYSDG</sequence>
<feature type="transmembrane region" description="Helical" evidence="5">
    <location>
        <begin position="203"/>
        <end position="221"/>
    </location>
</feature>
<evidence type="ECO:0000256" key="5">
    <source>
        <dbReference type="SAM" id="Phobius"/>
    </source>
</evidence>
<feature type="transmembrane region" description="Helical" evidence="5">
    <location>
        <begin position="342"/>
        <end position="360"/>
    </location>
</feature>
<gene>
    <name evidence="7" type="ORF">DSAG12_02869</name>
</gene>
<dbReference type="Proteomes" id="UP000321408">
    <property type="component" value="Chromosome"/>
</dbReference>
<dbReference type="InterPro" id="IPR036259">
    <property type="entry name" value="MFS_trans_sf"/>
</dbReference>
<dbReference type="KEGG" id="psyt:DSAG12_02869"/>
<feature type="transmembrane region" description="Helical" evidence="5">
    <location>
        <begin position="123"/>
        <end position="141"/>
    </location>
</feature>
<dbReference type="GO" id="GO:0016746">
    <property type="term" value="F:acyltransferase activity"/>
    <property type="evidence" value="ECO:0007669"/>
    <property type="project" value="UniProtKB-KW"/>
</dbReference>
<dbReference type="Pfam" id="PF07690">
    <property type="entry name" value="MFS_1"/>
    <property type="match status" value="1"/>
</dbReference>
<dbReference type="Gene3D" id="1.20.1250.20">
    <property type="entry name" value="MFS general substrate transporter like domains"/>
    <property type="match status" value="2"/>
</dbReference>
<dbReference type="EMBL" id="CP042905">
    <property type="protein sequence ID" value="QEE17037.1"/>
    <property type="molecule type" value="Genomic_DNA"/>
</dbReference>
<dbReference type="GO" id="GO:0022857">
    <property type="term" value="F:transmembrane transporter activity"/>
    <property type="evidence" value="ECO:0007669"/>
    <property type="project" value="InterPro"/>
</dbReference>
<dbReference type="OrthoDB" id="85689at2157"/>
<keyword evidence="4 5" id="KW-0472">Membrane</keyword>
<feature type="transmembrane region" description="Helical" evidence="5">
    <location>
        <begin position="162"/>
        <end position="183"/>
    </location>
</feature>
<comment type="subcellular location">
    <subcellularLocation>
        <location evidence="1">Membrane</location>
        <topology evidence="1">Multi-pass membrane protein</topology>
    </subcellularLocation>
</comment>
<proteinExistence type="predicted"/>
<dbReference type="AlphaFoldDB" id="A0A5B9DDT0"/>
<evidence type="ECO:0000256" key="4">
    <source>
        <dbReference type="ARBA" id="ARBA00023136"/>
    </source>
</evidence>
<keyword evidence="2 5" id="KW-0812">Transmembrane</keyword>